<keyword evidence="11" id="KW-1185">Reference proteome</keyword>
<comment type="similarity">
    <text evidence="8">Belongs to the KAE1 / TsaD family.</text>
</comment>
<dbReference type="EC" id="2.3.1.234" evidence="8"/>
<dbReference type="Gene3D" id="3.30.420.40">
    <property type="match status" value="2"/>
</dbReference>
<comment type="caution">
    <text evidence="10">The sequence shown here is derived from an EMBL/GenBank/DDBJ whole genome shotgun (WGS) entry which is preliminary data.</text>
</comment>
<evidence type="ECO:0000256" key="6">
    <source>
        <dbReference type="ARBA" id="ARBA00023315"/>
    </source>
</evidence>
<gene>
    <name evidence="8 10" type="primary">tsaD</name>
    <name evidence="10" type="ORF">CCE28_10780</name>
</gene>
<dbReference type="GO" id="GO:0005506">
    <property type="term" value="F:iron ion binding"/>
    <property type="evidence" value="ECO:0007669"/>
    <property type="project" value="UniProtKB-UniRule"/>
</dbReference>
<reference evidence="10 11" key="1">
    <citation type="submission" date="2017-06" db="EMBL/GenBank/DDBJ databases">
        <title>Draft genome sequence of anaerobic fermentative bacterium Anaeromicrobium sediminis DY2726D isolated from West Pacific Ocean sediments.</title>
        <authorList>
            <person name="Zeng X."/>
        </authorList>
    </citation>
    <scope>NUCLEOTIDE SEQUENCE [LARGE SCALE GENOMIC DNA]</scope>
    <source>
        <strain evidence="10 11">DY2726D</strain>
    </source>
</reference>
<dbReference type="OrthoDB" id="9806197at2"/>
<feature type="binding site" evidence="8">
    <location>
        <position position="285"/>
    </location>
    <ligand>
        <name>substrate</name>
    </ligand>
</feature>
<keyword evidence="5 8" id="KW-0408">Iron</keyword>
<evidence type="ECO:0000256" key="5">
    <source>
        <dbReference type="ARBA" id="ARBA00023004"/>
    </source>
</evidence>
<dbReference type="PANTHER" id="PTHR11735">
    <property type="entry name" value="TRNA N6-ADENOSINE THREONYLCARBAMOYLTRANSFERASE"/>
    <property type="match status" value="1"/>
</dbReference>
<feature type="binding site" evidence="8">
    <location>
        <position position="313"/>
    </location>
    <ligand>
        <name>Fe cation</name>
        <dbReference type="ChEBI" id="CHEBI:24875"/>
    </ligand>
</feature>
<accession>A0A267MK97</accession>
<dbReference type="InterPro" id="IPR017860">
    <property type="entry name" value="Peptidase_M22_CS"/>
</dbReference>
<dbReference type="CDD" id="cd24133">
    <property type="entry name" value="ASKHA_NBD_TsaD_bac"/>
    <property type="match status" value="1"/>
</dbReference>
<dbReference type="HAMAP" id="MF_01445">
    <property type="entry name" value="TsaD"/>
    <property type="match status" value="1"/>
</dbReference>
<keyword evidence="3 8" id="KW-0819">tRNA processing</keyword>
<evidence type="ECO:0000256" key="4">
    <source>
        <dbReference type="ARBA" id="ARBA00022723"/>
    </source>
</evidence>
<protein>
    <recommendedName>
        <fullName evidence="8">tRNA N6-adenosine threonylcarbamoyltransferase</fullName>
        <ecNumber evidence="8">2.3.1.234</ecNumber>
    </recommendedName>
    <alternativeName>
        <fullName evidence="8">N6-L-threonylcarbamoyladenine synthase</fullName>
        <shortName evidence="8">t(6)A synthase</shortName>
    </alternativeName>
    <alternativeName>
        <fullName evidence="8">t(6)A37 threonylcarbamoyladenosine biosynthesis protein TsaD</fullName>
    </alternativeName>
    <alternativeName>
        <fullName evidence="8">tRNA threonylcarbamoyladenosine biosynthesis protein TsaD</fullName>
    </alternativeName>
</protein>
<keyword evidence="1 8" id="KW-0963">Cytoplasm</keyword>
<dbReference type="InterPro" id="IPR000905">
    <property type="entry name" value="Gcp-like_dom"/>
</dbReference>
<feature type="binding site" evidence="8">
    <location>
        <begin position="145"/>
        <end position="149"/>
    </location>
    <ligand>
        <name>substrate</name>
    </ligand>
</feature>
<dbReference type="EMBL" id="NIBG01000008">
    <property type="protein sequence ID" value="PAB59338.1"/>
    <property type="molecule type" value="Genomic_DNA"/>
</dbReference>
<dbReference type="FunFam" id="3.30.420.40:FF:000012">
    <property type="entry name" value="tRNA N6-adenosine threonylcarbamoyltransferase"/>
    <property type="match status" value="1"/>
</dbReference>
<dbReference type="NCBIfam" id="TIGR03723">
    <property type="entry name" value="T6A_TsaD_YgjD"/>
    <property type="match status" value="1"/>
</dbReference>
<dbReference type="RefSeq" id="WP_095133718.1">
    <property type="nucleotide sequence ID" value="NZ_NIBG01000008.1"/>
</dbReference>
<dbReference type="GO" id="GO:0061711">
    <property type="term" value="F:tRNA N(6)-L-threonylcarbamoyladenine synthase activity"/>
    <property type="evidence" value="ECO:0007669"/>
    <property type="project" value="UniProtKB-EC"/>
</dbReference>
<comment type="catalytic activity">
    <reaction evidence="7 8">
        <text>L-threonylcarbamoyladenylate + adenosine(37) in tRNA = N(6)-L-threonylcarbamoyladenosine(37) in tRNA + AMP + H(+)</text>
        <dbReference type="Rhea" id="RHEA:37059"/>
        <dbReference type="Rhea" id="RHEA-COMP:10162"/>
        <dbReference type="Rhea" id="RHEA-COMP:10163"/>
        <dbReference type="ChEBI" id="CHEBI:15378"/>
        <dbReference type="ChEBI" id="CHEBI:73682"/>
        <dbReference type="ChEBI" id="CHEBI:74411"/>
        <dbReference type="ChEBI" id="CHEBI:74418"/>
        <dbReference type="ChEBI" id="CHEBI:456215"/>
        <dbReference type="EC" id="2.3.1.234"/>
    </reaction>
</comment>
<dbReference type="GO" id="GO:0002949">
    <property type="term" value="P:tRNA threonylcarbamoyladenosine modification"/>
    <property type="evidence" value="ECO:0007669"/>
    <property type="project" value="UniProtKB-UniRule"/>
</dbReference>
<dbReference type="PRINTS" id="PR00789">
    <property type="entry name" value="OSIALOPTASE"/>
</dbReference>
<dbReference type="GO" id="GO:0005737">
    <property type="term" value="C:cytoplasm"/>
    <property type="evidence" value="ECO:0007669"/>
    <property type="project" value="UniProtKB-SubCell"/>
</dbReference>
<dbReference type="AlphaFoldDB" id="A0A267MK97"/>
<evidence type="ECO:0000256" key="3">
    <source>
        <dbReference type="ARBA" id="ARBA00022694"/>
    </source>
</evidence>
<evidence type="ECO:0000256" key="8">
    <source>
        <dbReference type="HAMAP-Rule" id="MF_01445"/>
    </source>
</evidence>
<feature type="binding site" evidence="8">
    <location>
        <position position="195"/>
    </location>
    <ligand>
        <name>substrate</name>
    </ligand>
</feature>
<dbReference type="InterPro" id="IPR043129">
    <property type="entry name" value="ATPase_NBD"/>
</dbReference>
<feature type="binding site" evidence="8">
    <location>
        <position position="122"/>
    </location>
    <ligand>
        <name>Fe cation</name>
        <dbReference type="ChEBI" id="CHEBI:24875"/>
    </ligand>
</feature>
<organism evidence="10 11">
    <name type="scientific">Anaeromicrobium sediminis</name>
    <dbReference type="NCBI Taxonomy" id="1478221"/>
    <lineage>
        <taxon>Bacteria</taxon>
        <taxon>Bacillati</taxon>
        <taxon>Bacillota</taxon>
        <taxon>Clostridia</taxon>
        <taxon>Peptostreptococcales</taxon>
        <taxon>Thermotaleaceae</taxon>
        <taxon>Anaeromicrobium</taxon>
    </lineage>
</organism>
<keyword evidence="2 8" id="KW-0808">Transferase</keyword>
<evidence type="ECO:0000259" key="9">
    <source>
        <dbReference type="Pfam" id="PF00814"/>
    </source>
</evidence>
<feature type="binding site" evidence="8">
    <location>
        <position position="178"/>
    </location>
    <ligand>
        <name>substrate</name>
    </ligand>
</feature>
<sequence>MNKNNPKNGQYYLTLAIESSCDETSAAVLKDGREVLSNIISTQVEEHKKFGGVVPEVASRKHVENINMVIDEALEKANVTLDNIDHIGVTYGPGLVGALLVGLSTAKAMAYALDMPLVGVNHIEGHICANYIEHKDLKPPFMCLIVSGGHTHLAHVKDYGVYEMLGRTRDDAVGEAFDKVARAMGLGYPGGPIIDKLAKTGNCEAIKFPRVYLENGSYDFSLSGLKSAVLNYLNSQRQKGIEIVEEDVAASFQRAVLDVLVKKAIDGAVEKKLDTIVIAGGVAANSGLRHMLKEEGKKHNIKVLYPPLELCTDNAAMIGCAAYYNYKAGKISNMYLNAVPGLKLGSV</sequence>
<dbReference type="SUPFAM" id="SSF53067">
    <property type="entry name" value="Actin-like ATPase domain"/>
    <property type="match status" value="2"/>
</dbReference>
<feature type="binding site" evidence="8">
    <location>
        <position position="126"/>
    </location>
    <ligand>
        <name>Fe cation</name>
        <dbReference type="ChEBI" id="CHEBI:24875"/>
    </ligand>
</feature>
<evidence type="ECO:0000256" key="2">
    <source>
        <dbReference type="ARBA" id="ARBA00022679"/>
    </source>
</evidence>
<feature type="binding site" evidence="8">
    <location>
        <position position="191"/>
    </location>
    <ligand>
        <name>substrate</name>
    </ligand>
</feature>
<name>A0A267MK97_9FIRM</name>
<dbReference type="InterPro" id="IPR022450">
    <property type="entry name" value="TsaD"/>
</dbReference>
<evidence type="ECO:0000256" key="1">
    <source>
        <dbReference type="ARBA" id="ARBA00022490"/>
    </source>
</evidence>
<feature type="domain" description="Gcp-like" evidence="9">
    <location>
        <begin position="34"/>
        <end position="319"/>
    </location>
</feature>
<keyword evidence="4 8" id="KW-0479">Metal-binding</keyword>
<evidence type="ECO:0000313" key="11">
    <source>
        <dbReference type="Proteomes" id="UP000216024"/>
    </source>
</evidence>
<evidence type="ECO:0000256" key="7">
    <source>
        <dbReference type="ARBA" id="ARBA00048117"/>
    </source>
</evidence>
<dbReference type="NCBIfam" id="TIGR00329">
    <property type="entry name" value="gcp_kae1"/>
    <property type="match status" value="1"/>
</dbReference>
<comment type="cofactor">
    <cofactor evidence="8">
        <name>Fe(2+)</name>
        <dbReference type="ChEBI" id="CHEBI:29033"/>
    </cofactor>
    <text evidence="8">Binds 1 Fe(2+) ion per subunit.</text>
</comment>
<dbReference type="PANTHER" id="PTHR11735:SF6">
    <property type="entry name" value="TRNA N6-ADENOSINE THREONYLCARBAMOYLTRANSFERASE, MITOCHONDRIAL"/>
    <property type="match status" value="1"/>
</dbReference>
<dbReference type="PROSITE" id="PS01016">
    <property type="entry name" value="GLYCOPROTEASE"/>
    <property type="match status" value="1"/>
</dbReference>
<evidence type="ECO:0000313" key="10">
    <source>
        <dbReference type="EMBL" id="PAB59338.1"/>
    </source>
</evidence>
<comment type="function">
    <text evidence="8">Required for the formation of a threonylcarbamoyl group on adenosine at position 37 (t(6)A37) in tRNAs that read codons beginning with adenine. Is involved in the transfer of the threonylcarbamoyl moiety of threonylcarbamoyl-AMP (TC-AMP) to the N6 group of A37, together with TsaE and TsaB. TsaD likely plays a direct catalytic role in this reaction.</text>
</comment>
<dbReference type="Proteomes" id="UP000216024">
    <property type="component" value="Unassembled WGS sequence"/>
</dbReference>
<dbReference type="Pfam" id="PF00814">
    <property type="entry name" value="TsaD"/>
    <property type="match status" value="1"/>
</dbReference>
<keyword evidence="6 8" id="KW-0012">Acyltransferase</keyword>
<dbReference type="InterPro" id="IPR017861">
    <property type="entry name" value="KAE1/TsaD"/>
</dbReference>
<proteinExistence type="inferred from homology"/>
<comment type="subcellular location">
    <subcellularLocation>
        <location evidence="8">Cytoplasm</location>
    </subcellularLocation>
</comment>
<dbReference type="FunFam" id="3.30.420.40:FF:000040">
    <property type="entry name" value="tRNA N6-adenosine threonylcarbamoyltransferase"/>
    <property type="match status" value="1"/>
</dbReference>